<organism evidence="1 2">
    <name type="scientific">Sphingomonas naasensis</name>
    <dbReference type="NCBI Taxonomy" id="1344951"/>
    <lineage>
        <taxon>Bacteria</taxon>
        <taxon>Pseudomonadati</taxon>
        <taxon>Pseudomonadota</taxon>
        <taxon>Alphaproteobacteria</taxon>
        <taxon>Sphingomonadales</taxon>
        <taxon>Sphingomonadaceae</taxon>
        <taxon>Sphingomonas</taxon>
    </lineage>
</organism>
<dbReference type="RefSeq" id="WP_135987187.1">
    <property type="nucleotide sequence ID" value="NZ_JAASQM010000003.1"/>
</dbReference>
<comment type="caution">
    <text evidence="1">The sequence shown here is derived from an EMBL/GenBank/DDBJ whole genome shotgun (WGS) entry which is preliminary data.</text>
</comment>
<evidence type="ECO:0000313" key="1">
    <source>
        <dbReference type="EMBL" id="TGX38283.1"/>
    </source>
</evidence>
<name>A0A4S1W7D1_9SPHN</name>
<reference evidence="1 2" key="1">
    <citation type="submission" date="2019-04" db="EMBL/GenBank/DDBJ databases">
        <title>Sphingomonas psychrotolerans sp. nov., isolated from soil in the Tianshan Mountains, Xinjiang, China.</title>
        <authorList>
            <person name="Luo Y."/>
            <person name="Sheng H."/>
        </authorList>
    </citation>
    <scope>NUCLEOTIDE SEQUENCE [LARGE SCALE GENOMIC DNA]</scope>
    <source>
        <strain evidence="1 2">KIS18-15</strain>
    </source>
</reference>
<evidence type="ECO:0000313" key="2">
    <source>
        <dbReference type="Proteomes" id="UP000309848"/>
    </source>
</evidence>
<dbReference type="Proteomes" id="UP000309848">
    <property type="component" value="Unassembled WGS sequence"/>
</dbReference>
<dbReference type="OrthoDB" id="7506225at2"/>
<protein>
    <submittedName>
        <fullName evidence="1">Uncharacterized protein</fullName>
    </submittedName>
</protein>
<sequence>MARYDRDGGQVPTTLFECAAFHRSVKVHCPTCGREAVFHGAALWWLFQRKHWPDHLDYVPAKMRCTGCGRRGIPVRLSREAPTMVHLPLPDDAAWKRAVSRFRS</sequence>
<accession>A0A4S1W7D1</accession>
<dbReference type="AlphaFoldDB" id="A0A4S1W7D1"/>
<gene>
    <name evidence="1" type="ORF">E5A74_18860</name>
</gene>
<dbReference type="EMBL" id="SRXU01000010">
    <property type="protein sequence ID" value="TGX38283.1"/>
    <property type="molecule type" value="Genomic_DNA"/>
</dbReference>
<proteinExistence type="predicted"/>
<keyword evidence="2" id="KW-1185">Reference proteome</keyword>